<dbReference type="KEGG" id="bih:BIP78_0085"/>
<protein>
    <recommendedName>
        <fullName evidence="3">Molybdopterin synthase sulfur carrier subunit</fullName>
    </recommendedName>
</protein>
<reference evidence="2" key="1">
    <citation type="submission" date="2018-12" db="EMBL/GenBank/DDBJ databases">
        <title>Complete genome sequence of an uncultured bacterium of the candidate phylum Bipolaricaulota.</title>
        <authorList>
            <person name="Kadnikov V.V."/>
            <person name="Mardanov A.V."/>
            <person name="Beletsky A.V."/>
            <person name="Frank Y.A."/>
            <person name="Karnachuk O.V."/>
            <person name="Ravin N.V."/>
        </authorList>
    </citation>
    <scope>NUCLEOTIDE SEQUENCE [LARGE SCALE GENOMIC DNA]</scope>
</reference>
<proteinExistence type="predicted"/>
<sequence length="92" mass="10042">MKISVKLFGEFRAVVGADRLDLDLPEGTTCGEALRILAEREPVLGPLLFKEGRLREHLHVFVNGRNVAHLRGEATRLASGDAMTFFPPISGG</sequence>
<accession>A0A410FS42</accession>
<dbReference type="PANTHER" id="PTHR38031:SF1">
    <property type="entry name" value="SULFUR CARRIER PROTEIN CYSO"/>
    <property type="match status" value="1"/>
</dbReference>
<dbReference type="Proteomes" id="UP000287233">
    <property type="component" value="Chromosome"/>
</dbReference>
<gene>
    <name evidence="1" type="ORF">BIP78_0085</name>
</gene>
<dbReference type="InterPro" id="IPR012675">
    <property type="entry name" value="Beta-grasp_dom_sf"/>
</dbReference>
<dbReference type="NCBIfam" id="TIGR01687">
    <property type="entry name" value="moaD_arch"/>
    <property type="match status" value="1"/>
</dbReference>
<dbReference type="Pfam" id="PF02597">
    <property type="entry name" value="ThiS"/>
    <property type="match status" value="1"/>
</dbReference>
<dbReference type="InterPro" id="IPR052045">
    <property type="entry name" value="Sulfur_Carrier/Prot_Modifier"/>
</dbReference>
<organism evidence="1 2">
    <name type="scientific">Bipolaricaulis sibiricus</name>
    <dbReference type="NCBI Taxonomy" id="2501609"/>
    <lineage>
        <taxon>Bacteria</taxon>
        <taxon>Candidatus Bipolaricaulota</taxon>
        <taxon>Candidatus Bipolaricaulia</taxon>
        <taxon>Candidatus Bipolaricaulales</taxon>
        <taxon>Candidatus Bipolaricaulaceae</taxon>
        <taxon>Candidatus Bipolaricaulis</taxon>
    </lineage>
</organism>
<dbReference type="InterPro" id="IPR054834">
    <property type="entry name" value="SAMP1_3"/>
</dbReference>
<evidence type="ECO:0000313" key="2">
    <source>
        <dbReference type="Proteomes" id="UP000287233"/>
    </source>
</evidence>
<dbReference type="NCBIfam" id="NF041918">
    <property type="entry name" value="SAMP1"/>
    <property type="match status" value="1"/>
</dbReference>
<dbReference type="InterPro" id="IPR010038">
    <property type="entry name" value="MoaD_arc-typ"/>
</dbReference>
<dbReference type="EMBL" id="CP034928">
    <property type="protein sequence ID" value="QAA75853.1"/>
    <property type="molecule type" value="Genomic_DNA"/>
</dbReference>
<dbReference type="InterPro" id="IPR003749">
    <property type="entry name" value="ThiS/MoaD-like"/>
</dbReference>
<dbReference type="Gene3D" id="3.10.20.30">
    <property type="match status" value="1"/>
</dbReference>
<dbReference type="PANTHER" id="PTHR38031">
    <property type="entry name" value="SULFUR CARRIER PROTEIN SLR0821-RELATED"/>
    <property type="match status" value="1"/>
</dbReference>
<evidence type="ECO:0008006" key="3">
    <source>
        <dbReference type="Google" id="ProtNLM"/>
    </source>
</evidence>
<evidence type="ECO:0000313" key="1">
    <source>
        <dbReference type="EMBL" id="QAA75853.1"/>
    </source>
</evidence>
<dbReference type="SUPFAM" id="SSF54285">
    <property type="entry name" value="MoaD/ThiS"/>
    <property type="match status" value="1"/>
</dbReference>
<dbReference type="AlphaFoldDB" id="A0A410FS42"/>
<dbReference type="InterPro" id="IPR016155">
    <property type="entry name" value="Mopterin_synth/thiamin_S_b"/>
</dbReference>
<name>A0A410FS42_BIPS1</name>